<dbReference type="PIRSF" id="PIRSF029720">
    <property type="entry name" value="UCP029720"/>
    <property type="match status" value="1"/>
</dbReference>
<feature type="signal peptide" evidence="2">
    <location>
        <begin position="1"/>
        <end position="19"/>
    </location>
</feature>
<protein>
    <recommendedName>
        <fullName evidence="5">Lipoprotein with Yx(FWY)xxD motif</fullName>
    </recommendedName>
</protein>
<dbReference type="Proteomes" id="UP000574067">
    <property type="component" value="Unassembled WGS sequence"/>
</dbReference>
<comment type="caution">
    <text evidence="3">The sequence shown here is derived from an EMBL/GenBank/DDBJ whole genome shotgun (WGS) entry which is preliminary data.</text>
</comment>
<proteinExistence type="predicted"/>
<evidence type="ECO:0008006" key="5">
    <source>
        <dbReference type="Google" id="ProtNLM"/>
    </source>
</evidence>
<keyword evidence="4" id="KW-1185">Reference proteome</keyword>
<accession>A0A848FAS7</accession>
<dbReference type="RefSeq" id="WP_169160205.1">
    <property type="nucleotide sequence ID" value="NZ_JABBFW010000005.1"/>
</dbReference>
<dbReference type="InterPro" id="IPR005297">
    <property type="entry name" value="Lipoprotein_repeat"/>
</dbReference>
<dbReference type="AlphaFoldDB" id="A0A848FAS7"/>
<dbReference type="GO" id="GO:0043448">
    <property type="term" value="P:alkane catabolic process"/>
    <property type="evidence" value="ECO:0007669"/>
    <property type="project" value="TreeGrafter"/>
</dbReference>
<organism evidence="3 4">
    <name type="scientific">Azohydromonas caseinilytica</name>
    <dbReference type="NCBI Taxonomy" id="2728836"/>
    <lineage>
        <taxon>Bacteria</taxon>
        <taxon>Pseudomonadati</taxon>
        <taxon>Pseudomonadota</taxon>
        <taxon>Betaproteobacteria</taxon>
        <taxon>Burkholderiales</taxon>
        <taxon>Sphaerotilaceae</taxon>
        <taxon>Azohydromonas</taxon>
    </lineage>
</organism>
<evidence type="ECO:0000256" key="1">
    <source>
        <dbReference type="SAM" id="MobiDB-lite"/>
    </source>
</evidence>
<feature type="region of interest" description="Disordered" evidence="1">
    <location>
        <begin position="106"/>
        <end position="125"/>
    </location>
</feature>
<name>A0A848FAS7_9BURK</name>
<keyword evidence="2" id="KW-0732">Signal</keyword>
<dbReference type="PROSITE" id="PS51257">
    <property type="entry name" value="PROKAR_LIPOPROTEIN"/>
    <property type="match status" value="1"/>
</dbReference>
<reference evidence="3 4" key="1">
    <citation type="submission" date="2020-04" db="EMBL/GenBank/DDBJ databases">
        <title>Azohydromonas sp. isolated from soil.</title>
        <authorList>
            <person name="Dahal R.H."/>
        </authorList>
    </citation>
    <scope>NUCLEOTIDE SEQUENCE [LARGE SCALE GENOMIC DNA]</scope>
    <source>
        <strain evidence="3 4">G-1-1-14</strain>
    </source>
</reference>
<evidence type="ECO:0000256" key="2">
    <source>
        <dbReference type="SAM" id="SignalP"/>
    </source>
</evidence>
<dbReference type="Pfam" id="PF03640">
    <property type="entry name" value="Lipoprotein_15"/>
    <property type="match status" value="2"/>
</dbReference>
<gene>
    <name evidence="3" type="ORF">HHL10_09990</name>
</gene>
<sequence>MRKKLLAALSLAALLQACATPGGGAPAQVSDGVLVGAGGMTLYTFDRDPAEGSKSACNGPCAVNWPPLAAAADARAQGDWSVLTRDDGTRQWAYKGKPLYYWAKDTRPGDRTGDGVNQVWHTAKP</sequence>
<feature type="chain" id="PRO_5032487802" description="Lipoprotein with Yx(FWY)xxD motif" evidence="2">
    <location>
        <begin position="20"/>
        <end position="125"/>
    </location>
</feature>
<dbReference type="PANTHER" id="PTHR39335:SF1">
    <property type="entry name" value="BLL4220 PROTEIN"/>
    <property type="match status" value="1"/>
</dbReference>
<evidence type="ECO:0000313" key="3">
    <source>
        <dbReference type="EMBL" id="NML15310.1"/>
    </source>
</evidence>
<evidence type="ECO:0000313" key="4">
    <source>
        <dbReference type="Proteomes" id="UP000574067"/>
    </source>
</evidence>
<dbReference type="PANTHER" id="PTHR39335">
    <property type="entry name" value="BLL4220 PROTEIN"/>
    <property type="match status" value="1"/>
</dbReference>
<dbReference type="InterPro" id="IPR014558">
    <property type="entry name" value="UCP029720"/>
</dbReference>
<dbReference type="EMBL" id="JABBFW010000005">
    <property type="protein sequence ID" value="NML15310.1"/>
    <property type="molecule type" value="Genomic_DNA"/>
</dbReference>